<evidence type="ECO:0000313" key="2">
    <source>
        <dbReference type="EMBL" id="NBC42464.1"/>
    </source>
</evidence>
<dbReference type="Proteomes" id="UP000537825">
    <property type="component" value="Unassembled WGS sequence"/>
</dbReference>
<accession>A0A7X5BSZ8</accession>
<reference evidence="2 3" key="1">
    <citation type="submission" date="2020-01" db="EMBL/GenBank/DDBJ databases">
        <title>The draft genome sequence of Corallococcus exiguus DSM 14696.</title>
        <authorList>
            <person name="Zhang X."/>
            <person name="Zhu H."/>
        </authorList>
    </citation>
    <scope>NUCLEOTIDE SEQUENCE [LARGE SCALE GENOMIC DNA]</scope>
    <source>
        <strain evidence="2 3">DSM 14696</strain>
    </source>
</reference>
<protein>
    <recommendedName>
        <fullName evidence="4">Lipoprotein</fullName>
    </recommendedName>
</protein>
<dbReference type="PROSITE" id="PS51257">
    <property type="entry name" value="PROKAR_LIPOPROTEIN"/>
    <property type="match status" value="1"/>
</dbReference>
<organism evidence="2 3">
    <name type="scientific">Corallococcus exiguus</name>
    <dbReference type="NCBI Taxonomy" id="83462"/>
    <lineage>
        <taxon>Bacteria</taxon>
        <taxon>Pseudomonadati</taxon>
        <taxon>Myxococcota</taxon>
        <taxon>Myxococcia</taxon>
        <taxon>Myxococcales</taxon>
        <taxon>Cystobacterineae</taxon>
        <taxon>Myxococcaceae</taxon>
        <taxon>Corallococcus</taxon>
    </lineage>
</organism>
<feature type="signal peptide" evidence="1">
    <location>
        <begin position="1"/>
        <end position="21"/>
    </location>
</feature>
<dbReference type="AlphaFoldDB" id="A0A7X5BSZ8"/>
<dbReference type="EMBL" id="JAAAPK010000005">
    <property type="protein sequence ID" value="NBC42464.1"/>
    <property type="molecule type" value="Genomic_DNA"/>
</dbReference>
<evidence type="ECO:0000313" key="3">
    <source>
        <dbReference type="Proteomes" id="UP000537825"/>
    </source>
</evidence>
<keyword evidence="3" id="KW-1185">Reference proteome</keyword>
<proteinExistence type="predicted"/>
<name>A0A7X5BSZ8_9BACT</name>
<keyword evidence="1" id="KW-0732">Signal</keyword>
<dbReference type="RefSeq" id="WP_139919462.1">
    <property type="nucleotide sequence ID" value="NZ_CBCSLE010000050.1"/>
</dbReference>
<gene>
    <name evidence="2" type="ORF">GTZ93_21930</name>
</gene>
<feature type="chain" id="PRO_5031306451" description="Lipoprotein" evidence="1">
    <location>
        <begin position="22"/>
        <end position="131"/>
    </location>
</feature>
<sequence>MRRWLLLLLPILVGCESGLEAAGVLDATAARLEDDRVSVEVTLACGLVYGFARSEGCDADGERVCVSAAWYAADDTAFAHPLHRAESCQTVPDIIGTQVTVTTPDAVARDPGLRILVSADPRVANVIIPNP</sequence>
<comment type="caution">
    <text evidence="2">The sequence shown here is derived from an EMBL/GenBank/DDBJ whole genome shotgun (WGS) entry which is preliminary data.</text>
</comment>
<evidence type="ECO:0008006" key="4">
    <source>
        <dbReference type="Google" id="ProtNLM"/>
    </source>
</evidence>
<evidence type="ECO:0000256" key="1">
    <source>
        <dbReference type="SAM" id="SignalP"/>
    </source>
</evidence>